<keyword evidence="1" id="KW-0812">Transmembrane</keyword>
<feature type="transmembrane region" description="Helical" evidence="1">
    <location>
        <begin position="20"/>
        <end position="46"/>
    </location>
</feature>
<gene>
    <name evidence="2" type="ORF">HNQ81_002894</name>
</gene>
<evidence type="ECO:0000313" key="3">
    <source>
        <dbReference type="Proteomes" id="UP000539642"/>
    </source>
</evidence>
<dbReference type="RefSeq" id="WP_183351954.1">
    <property type="nucleotide sequence ID" value="NZ_JACHEO010000020.1"/>
</dbReference>
<name>A0A840UW84_9BACT</name>
<dbReference type="PANTHER" id="PTHR31272">
    <property type="entry name" value="CYTOCHROME C-TYPE BIOGENESIS PROTEIN HI_1454-RELATED"/>
    <property type="match status" value="1"/>
</dbReference>
<keyword evidence="1" id="KW-0472">Membrane</keyword>
<evidence type="ECO:0000256" key="1">
    <source>
        <dbReference type="SAM" id="Phobius"/>
    </source>
</evidence>
<feature type="transmembrane region" description="Helical" evidence="1">
    <location>
        <begin position="147"/>
        <end position="171"/>
    </location>
</feature>
<feature type="transmembrane region" description="Helical" evidence="1">
    <location>
        <begin position="183"/>
        <end position="206"/>
    </location>
</feature>
<dbReference type="PANTHER" id="PTHR31272:SF4">
    <property type="entry name" value="CYTOCHROME C-TYPE BIOGENESIS PROTEIN HI_1454-RELATED"/>
    <property type="match status" value="1"/>
</dbReference>
<dbReference type="EMBL" id="JACHEO010000020">
    <property type="protein sequence ID" value="MBB5349143.1"/>
    <property type="molecule type" value="Genomic_DNA"/>
</dbReference>
<dbReference type="AlphaFoldDB" id="A0A840UW84"/>
<evidence type="ECO:0000313" key="2">
    <source>
        <dbReference type="EMBL" id="MBB5349143.1"/>
    </source>
</evidence>
<feature type="transmembrane region" description="Helical" evidence="1">
    <location>
        <begin position="226"/>
        <end position="243"/>
    </location>
</feature>
<organism evidence="2 3">
    <name type="scientific">Desulfoprunum benzoelyticum</name>
    <dbReference type="NCBI Taxonomy" id="1506996"/>
    <lineage>
        <taxon>Bacteria</taxon>
        <taxon>Pseudomonadati</taxon>
        <taxon>Thermodesulfobacteriota</taxon>
        <taxon>Desulfobulbia</taxon>
        <taxon>Desulfobulbales</taxon>
        <taxon>Desulfobulbaceae</taxon>
        <taxon>Desulfoprunum</taxon>
    </lineage>
</organism>
<feature type="transmembrane region" description="Helical" evidence="1">
    <location>
        <begin position="67"/>
        <end position="96"/>
    </location>
</feature>
<reference evidence="2 3" key="1">
    <citation type="submission" date="2020-08" db="EMBL/GenBank/DDBJ databases">
        <title>Genomic Encyclopedia of Type Strains, Phase IV (KMG-IV): sequencing the most valuable type-strain genomes for metagenomic binning, comparative biology and taxonomic classification.</title>
        <authorList>
            <person name="Goeker M."/>
        </authorList>
    </citation>
    <scope>NUCLEOTIDE SEQUENCE [LARGE SCALE GENOMIC DNA]</scope>
    <source>
        <strain evidence="2 3">DSM 28570</strain>
    </source>
</reference>
<protein>
    <submittedName>
        <fullName evidence="2">Cytochrome c biogenesis protein CcdA</fullName>
    </submittedName>
</protein>
<proteinExistence type="predicted"/>
<sequence length="248" mass="26916">MELQVLISKWLTQIAAYLPFGYSFGAGMVSAVNPCGFAMLPVYLTLYLGAEDSKFYSQSALLRIIKALWITAVVTAGFGLLFGITGGVITLGGTFLNRMIPWLSLLVGIVLIILGVWTLMGHYVSLPSLLRFSERFGDPRRMRVWDFFIFGMAFGATSMSCTLPIFLLVMGSSIASGDLTVGILQFVSYISGMGSVMLVLTLGIAVVKQGVVVGALRRVLPHVQKISAVLLFVAGAYIVYYWTASELL</sequence>
<accession>A0A840UW84</accession>
<dbReference type="Proteomes" id="UP000539642">
    <property type="component" value="Unassembled WGS sequence"/>
</dbReference>
<comment type="caution">
    <text evidence="2">The sequence shown here is derived from an EMBL/GenBank/DDBJ whole genome shotgun (WGS) entry which is preliminary data.</text>
</comment>
<feature type="transmembrane region" description="Helical" evidence="1">
    <location>
        <begin position="102"/>
        <end position="126"/>
    </location>
</feature>
<keyword evidence="3" id="KW-1185">Reference proteome</keyword>
<dbReference type="InterPro" id="IPR051790">
    <property type="entry name" value="Cytochrome_c-biogenesis_DsbD"/>
</dbReference>
<keyword evidence="1" id="KW-1133">Transmembrane helix</keyword>